<keyword evidence="1" id="KW-0472">Membrane</keyword>
<dbReference type="EnsemblMetazoa" id="GAUT038080-RA">
    <property type="protein sequence ID" value="GAUT038080-PA"/>
    <property type="gene ID" value="GAUT038080"/>
</dbReference>
<dbReference type="PANTHER" id="PTHR45913:SF19">
    <property type="entry name" value="LOW QUALITY PROTEIN: ZINC FINGER BED DOMAIN-CONTAINING PROTEIN 5-LIKE"/>
    <property type="match status" value="1"/>
</dbReference>
<proteinExistence type="predicted"/>
<dbReference type="VEuPathDB" id="VectorBase:GAUT038080"/>
<keyword evidence="1" id="KW-0812">Transmembrane</keyword>
<keyword evidence="1" id="KW-1133">Transmembrane helix</keyword>
<dbReference type="Proteomes" id="UP000078200">
    <property type="component" value="Unassembled WGS sequence"/>
</dbReference>
<evidence type="ECO:0000313" key="3">
    <source>
        <dbReference type="Proteomes" id="UP000078200"/>
    </source>
</evidence>
<reference evidence="2" key="1">
    <citation type="submission" date="2020-05" db="UniProtKB">
        <authorList>
            <consortium name="EnsemblMetazoa"/>
        </authorList>
    </citation>
    <scope>IDENTIFICATION</scope>
    <source>
        <strain evidence="2">TTRI</strain>
    </source>
</reference>
<dbReference type="SUPFAM" id="SSF53098">
    <property type="entry name" value="Ribonuclease H-like"/>
    <property type="match status" value="1"/>
</dbReference>
<evidence type="ECO:0000313" key="2">
    <source>
        <dbReference type="EnsemblMetazoa" id="GAUT038080-PA"/>
    </source>
</evidence>
<evidence type="ECO:0008006" key="4">
    <source>
        <dbReference type="Google" id="ProtNLM"/>
    </source>
</evidence>
<accession>A0A1A9VI02</accession>
<dbReference type="InterPro" id="IPR012337">
    <property type="entry name" value="RNaseH-like_sf"/>
</dbReference>
<name>A0A1A9VI02_GLOAU</name>
<feature type="transmembrane region" description="Helical" evidence="1">
    <location>
        <begin position="133"/>
        <end position="153"/>
    </location>
</feature>
<dbReference type="AlphaFoldDB" id="A0A1A9VI02"/>
<dbReference type="STRING" id="7395.A0A1A9VI02"/>
<organism evidence="2 3">
    <name type="scientific">Glossina austeni</name>
    <name type="common">Savannah tsetse fly</name>
    <dbReference type="NCBI Taxonomy" id="7395"/>
    <lineage>
        <taxon>Eukaryota</taxon>
        <taxon>Metazoa</taxon>
        <taxon>Ecdysozoa</taxon>
        <taxon>Arthropoda</taxon>
        <taxon>Hexapoda</taxon>
        <taxon>Insecta</taxon>
        <taxon>Pterygota</taxon>
        <taxon>Neoptera</taxon>
        <taxon>Endopterygota</taxon>
        <taxon>Diptera</taxon>
        <taxon>Brachycera</taxon>
        <taxon>Muscomorpha</taxon>
        <taxon>Hippoboscoidea</taxon>
        <taxon>Glossinidae</taxon>
        <taxon>Glossina</taxon>
    </lineage>
</organism>
<dbReference type="PANTHER" id="PTHR45913">
    <property type="entry name" value="EPM2A-INTERACTING PROTEIN 1"/>
    <property type="match status" value="1"/>
</dbReference>
<feature type="transmembrane region" description="Helical" evidence="1">
    <location>
        <begin position="33"/>
        <end position="53"/>
    </location>
</feature>
<protein>
    <recommendedName>
        <fullName evidence="4">HAT C-terminal dimerisation domain-containing protein</fullName>
    </recommendedName>
</protein>
<sequence>MIEASHKNSTATMAFTSTTLKSLPSCPLAPPSAIFTLLIIITNFLLMFSSVLWKQFSLYFKDLDVSKYEWIRNPFVVEKYDYFGLTTAEQEMIIDLSSDSTLKQMFRDENNIVTFWLRVKNDFPTLTNKALEILLPFVTSYLCETGFFTVAVLKTKHRSRLMIEKEQRTAISSMIPRFEKICAEKKAQPSH</sequence>
<keyword evidence="3" id="KW-1185">Reference proteome</keyword>
<evidence type="ECO:0000256" key="1">
    <source>
        <dbReference type="SAM" id="Phobius"/>
    </source>
</evidence>